<dbReference type="SUPFAM" id="SSF53098">
    <property type="entry name" value="Ribonuclease H-like"/>
    <property type="match status" value="1"/>
</dbReference>
<gene>
    <name evidence="2" type="ORF">PG997_008067</name>
</gene>
<evidence type="ECO:0000259" key="1">
    <source>
        <dbReference type="Pfam" id="PF21762"/>
    </source>
</evidence>
<evidence type="ECO:0000313" key="2">
    <source>
        <dbReference type="EMBL" id="KAK8080249.1"/>
    </source>
</evidence>
<dbReference type="InterPro" id="IPR036397">
    <property type="entry name" value="RNaseH_sf"/>
</dbReference>
<protein>
    <recommendedName>
        <fullName evidence="1">Gfd2/YDR514C-like C-terminal domain-containing protein</fullName>
    </recommendedName>
</protein>
<feature type="domain" description="Gfd2/YDR514C-like C-terminal" evidence="1">
    <location>
        <begin position="144"/>
        <end position="246"/>
    </location>
</feature>
<evidence type="ECO:0000313" key="3">
    <source>
        <dbReference type="Proteomes" id="UP001433268"/>
    </source>
</evidence>
<accession>A0ABR1W9R5</accession>
<organism evidence="2 3">
    <name type="scientific">Apiospora hydei</name>
    <dbReference type="NCBI Taxonomy" id="1337664"/>
    <lineage>
        <taxon>Eukaryota</taxon>
        <taxon>Fungi</taxon>
        <taxon>Dikarya</taxon>
        <taxon>Ascomycota</taxon>
        <taxon>Pezizomycotina</taxon>
        <taxon>Sordariomycetes</taxon>
        <taxon>Xylariomycetidae</taxon>
        <taxon>Amphisphaeriales</taxon>
        <taxon>Apiosporaceae</taxon>
        <taxon>Apiospora</taxon>
    </lineage>
</organism>
<dbReference type="InterPro" id="IPR048519">
    <property type="entry name" value="Gfd2/YDR514C-like_C"/>
</dbReference>
<dbReference type="Pfam" id="PF21762">
    <property type="entry name" value="DEDDh_C"/>
    <property type="match status" value="1"/>
</dbReference>
<sequence>MTSLHIKCPPRQNPGEWPVSHNTLIRRTPFHKTAEGKRMVGNKIWDCGILQEYADDCAFVGFDVEGHYSDPTQLGLSYLPGLPATPIPPGVLHGGLWFLNDKICSELWSLNIKPREDFVPRHTPCPCRFSTRVASIRAKDVDGFLLDLLSSWKRQSGKKYLVMVGFSTPSDLTVLTQHWPSAALVFDGWLDTMDLARGARAPRDVHGTSRPSLSKMAYSLGIRRLHIGRTHNAGADALMAMALMIAAWDAFARGEEFLIPCPSQKTEECVQWRLAKRLKQTNPSKVQYDPSSSA</sequence>
<dbReference type="EMBL" id="JAQQWN010000006">
    <property type="protein sequence ID" value="KAK8080249.1"/>
    <property type="molecule type" value="Genomic_DNA"/>
</dbReference>
<proteinExistence type="predicted"/>
<reference evidence="2 3" key="1">
    <citation type="submission" date="2023-01" db="EMBL/GenBank/DDBJ databases">
        <title>Analysis of 21 Apiospora genomes using comparative genomics revels a genus with tremendous synthesis potential of carbohydrate active enzymes and secondary metabolites.</title>
        <authorList>
            <person name="Sorensen T."/>
        </authorList>
    </citation>
    <scope>NUCLEOTIDE SEQUENCE [LARGE SCALE GENOMIC DNA]</scope>
    <source>
        <strain evidence="2 3">CBS 114990</strain>
    </source>
</reference>
<dbReference type="GeneID" id="92045442"/>
<dbReference type="Proteomes" id="UP001433268">
    <property type="component" value="Unassembled WGS sequence"/>
</dbReference>
<dbReference type="RefSeq" id="XP_066667724.1">
    <property type="nucleotide sequence ID" value="XM_066812382.1"/>
</dbReference>
<dbReference type="Gene3D" id="3.30.420.10">
    <property type="entry name" value="Ribonuclease H-like superfamily/Ribonuclease H"/>
    <property type="match status" value="1"/>
</dbReference>
<comment type="caution">
    <text evidence="2">The sequence shown here is derived from an EMBL/GenBank/DDBJ whole genome shotgun (WGS) entry which is preliminary data.</text>
</comment>
<name>A0ABR1W9R5_9PEZI</name>
<dbReference type="InterPro" id="IPR012337">
    <property type="entry name" value="RNaseH-like_sf"/>
</dbReference>
<keyword evidence="3" id="KW-1185">Reference proteome</keyword>